<keyword evidence="3" id="KW-1185">Reference proteome</keyword>
<evidence type="ECO:0000313" key="3">
    <source>
        <dbReference type="Proteomes" id="UP000199315"/>
    </source>
</evidence>
<keyword evidence="1" id="KW-0472">Membrane</keyword>
<dbReference type="Proteomes" id="UP000199315">
    <property type="component" value="Unassembled WGS sequence"/>
</dbReference>
<name>A0A1D3TZL0_9FIRM</name>
<dbReference type="AlphaFoldDB" id="A0A1D3TZL0"/>
<reference evidence="2 3" key="1">
    <citation type="submission" date="2016-09" db="EMBL/GenBank/DDBJ databases">
        <authorList>
            <person name="Capua I."/>
            <person name="De Benedictis P."/>
            <person name="Joannis T."/>
            <person name="Lombin L.H."/>
            <person name="Cattoli G."/>
        </authorList>
    </citation>
    <scope>NUCLEOTIDE SEQUENCE [LARGE SCALE GENOMIC DNA]</scope>
    <source>
        <strain evidence="2 3">GluBS11</strain>
    </source>
</reference>
<organism evidence="2 3">
    <name type="scientific">Anaerobium acetethylicum</name>
    <dbReference type="NCBI Taxonomy" id="1619234"/>
    <lineage>
        <taxon>Bacteria</taxon>
        <taxon>Bacillati</taxon>
        <taxon>Bacillota</taxon>
        <taxon>Clostridia</taxon>
        <taxon>Lachnospirales</taxon>
        <taxon>Lachnospiraceae</taxon>
        <taxon>Anaerobium</taxon>
    </lineage>
</organism>
<keyword evidence="1" id="KW-0812">Transmembrane</keyword>
<accession>A0A1D3TZL0</accession>
<sequence>MEMCYDGALVMPSSYAVMGEEEMTYLEAGEAYLSNKAIKAVMIACALNPIATTLISLGIYKAVSMVKRAWTAVCANLGKLGGAIGCVIGFLLGAFTAAAIATTLIDALWCGKGIELGFTWRPTLDVK</sequence>
<protein>
    <submittedName>
        <fullName evidence="2">Uncharacterized protein</fullName>
    </submittedName>
</protein>
<dbReference type="EMBL" id="FMKA01000082">
    <property type="protein sequence ID" value="SCP99978.1"/>
    <property type="molecule type" value="Genomic_DNA"/>
</dbReference>
<keyword evidence="1" id="KW-1133">Transmembrane helix</keyword>
<evidence type="ECO:0000313" key="2">
    <source>
        <dbReference type="EMBL" id="SCP99978.1"/>
    </source>
</evidence>
<proteinExistence type="predicted"/>
<dbReference type="RefSeq" id="WP_091237154.1">
    <property type="nucleotide sequence ID" value="NZ_FMKA01000082.1"/>
</dbReference>
<evidence type="ECO:0000256" key="1">
    <source>
        <dbReference type="SAM" id="Phobius"/>
    </source>
</evidence>
<feature type="transmembrane region" description="Helical" evidence="1">
    <location>
        <begin position="40"/>
        <end position="60"/>
    </location>
</feature>
<dbReference type="OrthoDB" id="2068326at2"/>
<feature type="transmembrane region" description="Helical" evidence="1">
    <location>
        <begin position="80"/>
        <end position="105"/>
    </location>
</feature>
<gene>
    <name evidence="2" type="ORF">SAMN05421730_10821</name>
</gene>